<dbReference type="Gene3D" id="3.30.230.10">
    <property type="match status" value="1"/>
</dbReference>
<evidence type="ECO:0000313" key="10">
    <source>
        <dbReference type="Proteomes" id="UP000195570"/>
    </source>
</evidence>
<dbReference type="GO" id="GO:0005524">
    <property type="term" value="F:ATP binding"/>
    <property type="evidence" value="ECO:0007669"/>
    <property type="project" value="UniProtKB-KW"/>
</dbReference>
<feature type="domain" description="GHMP kinase C-terminal" evidence="8">
    <location>
        <begin position="217"/>
        <end position="295"/>
    </location>
</feature>
<keyword evidence="4" id="KW-0547">Nucleotide-binding</keyword>
<dbReference type="PIRSF" id="PIRSF000676">
    <property type="entry name" value="Homoser_kin"/>
    <property type="match status" value="1"/>
</dbReference>
<keyword evidence="10" id="KW-1185">Reference proteome</keyword>
<dbReference type="PANTHER" id="PTHR20861:SF1">
    <property type="entry name" value="HOMOSERINE KINASE"/>
    <property type="match status" value="1"/>
</dbReference>
<evidence type="ECO:0000313" key="9">
    <source>
        <dbReference type="EMBL" id="SCU65579.1"/>
    </source>
</evidence>
<evidence type="ECO:0000259" key="7">
    <source>
        <dbReference type="Pfam" id="PF00288"/>
    </source>
</evidence>
<dbReference type="AlphaFoldDB" id="A0A1G4I1J7"/>
<evidence type="ECO:0000256" key="1">
    <source>
        <dbReference type="ARBA" id="ARBA00022605"/>
    </source>
</evidence>
<name>A0A1G4I1J7_TRYEQ</name>
<dbReference type="NCBIfam" id="TIGR00191">
    <property type="entry name" value="thrB"/>
    <property type="match status" value="1"/>
</dbReference>
<dbReference type="InterPro" id="IPR006204">
    <property type="entry name" value="GHMP_kinase_N_dom"/>
</dbReference>
<evidence type="ECO:0000256" key="2">
    <source>
        <dbReference type="ARBA" id="ARBA00022679"/>
    </source>
</evidence>
<dbReference type="PRINTS" id="PR00958">
    <property type="entry name" value="HOMSERKINASE"/>
</dbReference>
<dbReference type="GO" id="GO:0004413">
    <property type="term" value="F:homoserine kinase activity"/>
    <property type="evidence" value="ECO:0007669"/>
    <property type="project" value="UniProtKB-EC"/>
</dbReference>
<dbReference type="FunFam" id="3.30.70.890:FF:000019">
    <property type="entry name" value="Homoserine kinase"/>
    <property type="match status" value="1"/>
</dbReference>
<dbReference type="GO" id="GO:0009088">
    <property type="term" value="P:threonine biosynthetic process"/>
    <property type="evidence" value="ECO:0007669"/>
    <property type="project" value="UniProtKB-KW"/>
</dbReference>
<dbReference type="PANTHER" id="PTHR20861">
    <property type="entry name" value="HOMOSERINE/4-DIPHOSPHOCYTIDYL-2-C-METHYL-D-ERYTHRITOL KINASE"/>
    <property type="match status" value="1"/>
</dbReference>
<gene>
    <name evidence="9" type="ORF">TEOVI_000794900</name>
</gene>
<evidence type="ECO:0000259" key="8">
    <source>
        <dbReference type="Pfam" id="PF08544"/>
    </source>
</evidence>
<dbReference type="InterPro" id="IPR000870">
    <property type="entry name" value="Homoserine_kinase"/>
</dbReference>
<keyword evidence="3" id="KW-0791">Threonine biosynthesis</keyword>
<dbReference type="Pfam" id="PF08544">
    <property type="entry name" value="GHMP_kinases_C"/>
    <property type="match status" value="1"/>
</dbReference>
<keyword evidence="1" id="KW-0028">Amino-acid biosynthesis</keyword>
<dbReference type="Pfam" id="PF00288">
    <property type="entry name" value="GHMP_kinases_N"/>
    <property type="match status" value="1"/>
</dbReference>
<dbReference type="HAMAP" id="MF_00384">
    <property type="entry name" value="Homoser_kinase"/>
    <property type="match status" value="1"/>
</dbReference>
<comment type="caution">
    <text evidence="9">The sequence shown here is derived from an EMBL/GenBank/DDBJ whole genome shotgun (WGS) entry which is preliminary data.</text>
</comment>
<keyword evidence="5 9" id="KW-0418">Kinase</keyword>
<accession>A0A1G4I1J7</accession>
<dbReference type="InterPro" id="IPR020568">
    <property type="entry name" value="Ribosomal_Su5_D2-typ_SF"/>
</dbReference>
<dbReference type="Gene3D" id="3.30.70.890">
    <property type="entry name" value="GHMP kinase, C-terminal domain"/>
    <property type="match status" value="1"/>
</dbReference>
<dbReference type="RefSeq" id="XP_067077152.1">
    <property type="nucleotide sequence ID" value="XM_067221051.1"/>
</dbReference>
<dbReference type="GeneID" id="92381883"/>
<organism evidence="9 10">
    <name type="scientific">Trypanosoma equiperdum</name>
    <dbReference type="NCBI Taxonomy" id="5694"/>
    <lineage>
        <taxon>Eukaryota</taxon>
        <taxon>Discoba</taxon>
        <taxon>Euglenozoa</taxon>
        <taxon>Kinetoplastea</taxon>
        <taxon>Metakinetoplastina</taxon>
        <taxon>Trypanosomatida</taxon>
        <taxon>Trypanosomatidae</taxon>
        <taxon>Trypanosoma</taxon>
    </lineage>
</organism>
<dbReference type="SUPFAM" id="SSF54211">
    <property type="entry name" value="Ribosomal protein S5 domain 2-like"/>
    <property type="match status" value="1"/>
</dbReference>
<dbReference type="InterPro" id="IPR014721">
    <property type="entry name" value="Ribsml_uS5_D2-typ_fold_subgr"/>
</dbReference>
<evidence type="ECO:0000256" key="5">
    <source>
        <dbReference type="ARBA" id="ARBA00022777"/>
    </source>
</evidence>
<dbReference type="SUPFAM" id="SSF55060">
    <property type="entry name" value="GHMP Kinase, C-terminal domain"/>
    <property type="match status" value="1"/>
</dbReference>
<dbReference type="EC" id="2.7.1.39" evidence="9"/>
<dbReference type="VEuPathDB" id="TriTrypDB:TEOVI_000794900"/>
<keyword evidence="6" id="KW-0067">ATP-binding</keyword>
<dbReference type="InterPro" id="IPR013750">
    <property type="entry name" value="GHMP_kinase_C_dom"/>
</dbReference>
<keyword evidence="2 9" id="KW-0808">Transferase</keyword>
<evidence type="ECO:0000256" key="3">
    <source>
        <dbReference type="ARBA" id="ARBA00022697"/>
    </source>
</evidence>
<dbReference type="EMBL" id="CZPT02000347">
    <property type="protein sequence ID" value="SCU65579.1"/>
    <property type="molecule type" value="Genomic_DNA"/>
</dbReference>
<feature type="domain" description="GHMP kinase N-terminal" evidence="7">
    <location>
        <begin position="62"/>
        <end position="147"/>
    </location>
</feature>
<evidence type="ECO:0000256" key="4">
    <source>
        <dbReference type="ARBA" id="ARBA00022741"/>
    </source>
</evidence>
<proteinExistence type="inferred from homology"/>
<reference evidence="9" key="1">
    <citation type="submission" date="2016-09" db="EMBL/GenBank/DDBJ databases">
        <authorList>
            <person name="Hebert L."/>
            <person name="Moumen B."/>
        </authorList>
    </citation>
    <scope>NUCLEOTIDE SEQUENCE [LARGE SCALE GENOMIC DNA]</scope>
    <source>
        <strain evidence="9">OVI</strain>
    </source>
</reference>
<evidence type="ECO:0000256" key="6">
    <source>
        <dbReference type="ARBA" id="ARBA00022840"/>
    </source>
</evidence>
<protein>
    <submittedName>
        <fullName evidence="9">Homoserine kinase, putative</fullName>
        <ecNumber evidence="9">2.7.1.39</ecNumber>
    </submittedName>
</protein>
<dbReference type="InterPro" id="IPR036554">
    <property type="entry name" value="GHMP_kinase_C_sf"/>
</dbReference>
<sequence>MCVLPRKVVVRVPATTANMGPAYDSIGMALSIFAELTVEHSDAFSMSVEGEGCEEIQRDEQNMVVRACCLAFEYGNKKMPTLRFIMRSDIPYGCGCGSSSAAAVAGFVAGLQLCGHTMATGSEEELLQAIAKFEGHPDNAAPALYGGIQLCYKEHGGRVLTTRVPTPFALSVVLFIPREKMKENTHVTRGLIPDFVPLEDAVYNISCASILVLALSTGDLRTLRSCGDKIHEGQRGDALFPHFRPCVNAAKEAGAAYAFLSGAGPTVCALVGGRHGEVLTQPKEERVAERVALAMIDAACAVGVEGRVVITQPSDQGVHVVGAKPVRHNLVYVST</sequence>
<dbReference type="Proteomes" id="UP000195570">
    <property type="component" value="Unassembled WGS sequence"/>
</dbReference>